<protein>
    <recommendedName>
        <fullName evidence="1">Transposase IS200-like domain-containing protein</fullName>
    </recommendedName>
</protein>
<dbReference type="EMBL" id="ADMB01000052">
    <property type="protein sequence ID" value="EHR37408.1"/>
    <property type="molecule type" value="Genomic_DNA"/>
</dbReference>
<proteinExistence type="predicted"/>
<sequence length="37" mass="4752">MERSLAHTRWMCKYHIVFTPKYRRKIIYNKLRRDIVQ</sequence>
<accession>A0ABP2NLD9</accession>
<evidence type="ECO:0000259" key="1">
    <source>
        <dbReference type="Pfam" id="PF01797"/>
    </source>
</evidence>
<reference evidence="2 3" key="1">
    <citation type="submission" date="2012-01" db="EMBL/GenBank/DDBJ databases">
        <title>The Genome Sequence of Megamonas funiformis YIT 11815.</title>
        <authorList>
            <consortium name="The Broad Institute Genome Sequencing Platform"/>
            <person name="Earl A."/>
            <person name="Ward D."/>
            <person name="Feldgarden M."/>
            <person name="Gevers D."/>
            <person name="Morotomi M."/>
            <person name="Young S.K."/>
            <person name="Zeng Q."/>
            <person name="Gargeya S."/>
            <person name="Fitzgerald M."/>
            <person name="Haas B."/>
            <person name="Abouelleil A."/>
            <person name="Alvarado L."/>
            <person name="Arachchi H.M."/>
            <person name="Berlin A."/>
            <person name="Chapman S.B."/>
            <person name="Gearin G."/>
            <person name="Goldberg J."/>
            <person name="Griggs A."/>
            <person name="Gujja S."/>
            <person name="Hansen M."/>
            <person name="Heiman D."/>
            <person name="Howarth C."/>
            <person name="Larimer J."/>
            <person name="Lui A."/>
            <person name="MacDonald P.J.P."/>
            <person name="McCowen C."/>
            <person name="Montmayeur A."/>
            <person name="Murphy C."/>
            <person name="Neiman D."/>
            <person name="Pearson M."/>
            <person name="Priest M."/>
            <person name="Roberts A."/>
            <person name="Saif S."/>
            <person name="Shea T."/>
            <person name="Sisk P."/>
            <person name="Stolte C."/>
            <person name="Sykes S."/>
            <person name="Wortman J."/>
            <person name="Nusbaum C."/>
            <person name="Birren B."/>
        </authorList>
    </citation>
    <scope>NUCLEOTIDE SEQUENCE [LARGE SCALE GENOMIC DNA]</scope>
    <source>
        <strain evidence="2 3">YIT 11815</strain>
    </source>
</reference>
<name>A0ABP2NLD9_9FIRM</name>
<dbReference type="Pfam" id="PF01797">
    <property type="entry name" value="Y1_Tnp"/>
    <property type="match status" value="1"/>
</dbReference>
<gene>
    <name evidence="2" type="ORF">HMPREF9454_01113</name>
</gene>
<evidence type="ECO:0000313" key="3">
    <source>
        <dbReference type="Proteomes" id="UP000005963"/>
    </source>
</evidence>
<comment type="caution">
    <text evidence="2">The sequence shown here is derived from an EMBL/GenBank/DDBJ whole genome shotgun (WGS) entry which is preliminary data.</text>
</comment>
<dbReference type="Proteomes" id="UP000005963">
    <property type="component" value="Unassembled WGS sequence"/>
</dbReference>
<dbReference type="Gene3D" id="3.30.70.1290">
    <property type="entry name" value="Transposase IS200-like"/>
    <property type="match status" value="1"/>
</dbReference>
<feature type="domain" description="Transposase IS200-like" evidence="1">
    <location>
        <begin position="9"/>
        <end position="34"/>
    </location>
</feature>
<feature type="non-terminal residue" evidence="2">
    <location>
        <position position="37"/>
    </location>
</feature>
<evidence type="ECO:0000313" key="2">
    <source>
        <dbReference type="EMBL" id="EHR37408.1"/>
    </source>
</evidence>
<dbReference type="RefSeq" id="WP_008538404.1">
    <property type="nucleotide sequence ID" value="NZ_JH601090.1"/>
</dbReference>
<dbReference type="InterPro" id="IPR036515">
    <property type="entry name" value="Transposase_17_sf"/>
</dbReference>
<dbReference type="InterPro" id="IPR002686">
    <property type="entry name" value="Transposase_17"/>
</dbReference>
<dbReference type="SUPFAM" id="SSF143422">
    <property type="entry name" value="Transposase IS200-like"/>
    <property type="match status" value="1"/>
</dbReference>
<organism evidence="2 3">
    <name type="scientific">Megamonas funiformis YIT 11815</name>
    <dbReference type="NCBI Taxonomy" id="742816"/>
    <lineage>
        <taxon>Bacteria</taxon>
        <taxon>Bacillati</taxon>
        <taxon>Bacillota</taxon>
        <taxon>Negativicutes</taxon>
        <taxon>Selenomonadales</taxon>
        <taxon>Selenomonadaceae</taxon>
        <taxon>Megamonas</taxon>
    </lineage>
</organism>
<keyword evidence="3" id="KW-1185">Reference proteome</keyword>